<proteinExistence type="predicted"/>
<comment type="caution">
    <text evidence="2">The sequence shown here is derived from an EMBL/GenBank/DDBJ whole genome shotgun (WGS) entry which is preliminary data.</text>
</comment>
<reference evidence="2 3" key="1">
    <citation type="journal article" date="2011" name="PLoS Pathog.">
        <title>Endophytic Life Strategies Decoded by Genome and Transcriptome Analyses of the Mutualistic Root Symbiont Piriformospora indica.</title>
        <authorList>
            <person name="Zuccaro A."/>
            <person name="Lahrmann U."/>
            <person name="Guldener U."/>
            <person name="Langen G."/>
            <person name="Pfiffi S."/>
            <person name="Biedenkopf D."/>
            <person name="Wong P."/>
            <person name="Samans B."/>
            <person name="Grimm C."/>
            <person name="Basiewicz M."/>
            <person name="Murat C."/>
            <person name="Martin F."/>
            <person name="Kogel K.H."/>
        </authorList>
    </citation>
    <scope>NUCLEOTIDE SEQUENCE [LARGE SCALE GENOMIC DNA]</scope>
    <source>
        <strain evidence="2 3">DSM 11827</strain>
    </source>
</reference>
<evidence type="ECO:0000313" key="3">
    <source>
        <dbReference type="Proteomes" id="UP000007148"/>
    </source>
</evidence>
<dbReference type="HOGENOM" id="CLU_1938968_0_0_1"/>
<keyword evidence="3" id="KW-1185">Reference proteome</keyword>
<gene>
    <name evidence="2" type="ORF">PIIN_08997</name>
</gene>
<dbReference type="Proteomes" id="UP000007148">
    <property type="component" value="Unassembled WGS sequence"/>
</dbReference>
<dbReference type="AlphaFoldDB" id="G4TUL9"/>
<dbReference type="EMBL" id="CAFZ01000385">
    <property type="protein sequence ID" value="CCA75012.1"/>
    <property type="molecule type" value="Genomic_DNA"/>
</dbReference>
<accession>G4TUL9</accession>
<feature type="region of interest" description="Disordered" evidence="1">
    <location>
        <begin position="1"/>
        <end position="20"/>
    </location>
</feature>
<organism evidence="2 3">
    <name type="scientific">Serendipita indica (strain DSM 11827)</name>
    <name type="common">Root endophyte fungus</name>
    <name type="synonym">Piriformospora indica</name>
    <dbReference type="NCBI Taxonomy" id="1109443"/>
    <lineage>
        <taxon>Eukaryota</taxon>
        <taxon>Fungi</taxon>
        <taxon>Dikarya</taxon>
        <taxon>Basidiomycota</taxon>
        <taxon>Agaricomycotina</taxon>
        <taxon>Agaricomycetes</taxon>
        <taxon>Sebacinales</taxon>
        <taxon>Serendipitaceae</taxon>
        <taxon>Serendipita</taxon>
    </lineage>
</organism>
<evidence type="ECO:0000256" key="1">
    <source>
        <dbReference type="SAM" id="MobiDB-lite"/>
    </source>
</evidence>
<sequence length="130" mass="14629">MYETTERSGKMNAGGNPSGSSRQCPLFARVYSKFYATGSAKDKILRQKDTHSWRLGMLDGALAHFCKRIQSWDKLKIISLRPIIPSSPLYTEFESFRTFLAPLKIFAVAADVKGVARFKSDLDQDCEISD</sequence>
<protein>
    <submittedName>
        <fullName evidence="2">Uncharacterized protein</fullName>
    </submittedName>
</protein>
<evidence type="ECO:0000313" key="2">
    <source>
        <dbReference type="EMBL" id="CCA75012.1"/>
    </source>
</evidence>
<dbReference type="InParanoid" id="G4TUL9"/>
<name>G4TUL9_SERID</name>